<keyword evidence="3" id="KW-1185">Reference proteome</keyword>
<dbReference type="EMBL" id="UYRT01110231">
    <property type="protein sequence ID" value="VDN45440.1"/>
    <property type="molecule type" value="Genomic_DNA"/>
</dbReference>
<gene>
    <name evidence="2" type="ORF">GPUH_LOCUS26355</name>
</gene>
<evidence type="ECO:0000256" key="1">
    <source>
        <dbReference type="SAM" id="MobiDB-lite"/>
    </source>
</evidence>
<accession>A0A183EZG5</accession>
<proteinExistence type="predicted"/>
<dbReference type="AlphaFoldDB" id="A0A183EZG5"/>
<reference evidence="4" key="1">
    <citation type="submission" date="2016-06" db="UniProtKB">
        <authorList>
            <consortium name="WormBaseParasite"/>
        </authorList>
    </citation>
    <scope>IDENTIFICATION</scope>
</reference>
<evidence type="ECO:0000313" key="3">
    <source>
        <dbReference type="Proteomes" id="UP000271098"/>
    </source>
</evidence>
<evidence type="ECO:0000313" key="4">
    <source>
        <dbReference type="WBParaSite" id="GPUH_0002638601-mRNA-1"/>
    </source>
</evidence>
<protein>
    <submittedName>
        <fullName evidence="4">Chemotaxis protein</fullName>
    </submittedName>
</protein>
<name>A0A183EZG5_9BILA</name>
<evidence type="ECO:0000313" key="2">
    <source>
        <dbReference type="EMBL" id="VDN45440.1"/>
    </source>
</evidence>
<sequence length="79" mass="9147">MDKMKEGFQRRARRMQENLQQSVGLSEKRDELASVSHIEQRNQKLVAAAKNTRQNLQGLIKSVNREESMEKRRVVAPIA</sequence>
<organism evidence="4">
    <name type="scientific">Gongylonema pulchrum</name>
    <dbReference type="NCBI Taxonomy" id="637853"/>
    <lineage>
        <taxon>Eukaryota</taxon>
        <taxon>Metazoa</taxon>
        <taxon>Ecdysozoa</taxon>
        <taxon>Nematoda</taxon>
        <taxon>Chromadorea</taxon>
        <taxon>Rhabditida</taxon>
        <taxon>Spirurina</taxon>
        <taxon>Spiruromorpha</taxon>
        <taxon>Spiruroidea</taxon>
        <taxon>Gongylonematidae</taxon>
        <taxon>Gongylonema</taxon>
    </lineage>
</organism>
<dbReference type="WBParaSite" id="GPUH_0002638601-mRNA-1">
    <property type="protein sequence ID" value="GPUH_0002638601-mRNA-1"/>
    <property type="gene ID" value="GPUH_0002638601"/>
</dbReference>
<dbReference type="OrthoDB" id="19923at2759"/>
<feature type="region of interest" description="Disordered" evidence="1">
    <location>
        <begin position="1"/>
        <end position="30"/>
    </location>
</feature>
<dbReference type="Proteomes" id="UP000271098">
    <property type="component" value="Unassembled WGS sequence"/>
</dbReference>
<reference evidence="2 3" key="2">
    <citation type="submission" date="2018-11" db="EMBL/GenBank/DDBJ databases">
        <authorList>
            <consortium name="Pathogen Informatics"/>
        </authorList>
    </citation>
    <scope>NUCLEOTIDE SEQUENCE [LARGE SCALE GENOMIC DNA]</scope>
</reference>